<sequence>MMVRTFICLHLVGPAMGQSVILFLWGASKSIGWEFWTIEASVAGFWLLPLMVKMTRSLVWPATISVQLLVFMSLFGSFNYGGISSPFLPWFLIALLTGFFYLAERVRMVLIGVIAQMTAFVAARLLLGHFPELLPLSSLTYVNLLSLLSALVYVTILSLYYEKVMRVSAELEKATHEHRAQTDALREAFKNTELASQQKSIFLSKMSHELRTPLNAVIGYSEMLHENLGDQPANPQRAQDLKRINAAGRHLLALVTDILDLSRIETNRVEISITEVELAQLVHDVIAATAPVIAKKGNRLVLDMPVDPGKVMADALKLRQSILNLLSNAAKFTSQGTITLTVHKGPESSGRMLIKVRDTGIGMSEDGMKKLFLDFTQVEDDTSHKFGGTGLGLALTRRFCTLMGGGITAESKLGEGSCFTIDIPCARKTVQESHSDQSSIRPSLLGHAAI</sequence>
<dbReference type="InterPro" id="IPR003661">
    <property type="entry name" value="HisK_dim/P_dom"/>
</dbReference>
<organism evidence="10 11">
    <name type="scientific">Asticcacaulis benevestitus DSM 16100 = ATCC BAA-896</name>
    <dbReference type="NCBI Taxonomy" id="1121022"/>
    <lineage>
        <taxon>Bacteria</taxon>
        <taxon>Pseudomonadati</taxon>
        <taxon>Pseudomonadota</taxon>
        <taxon>Alphaproteobacteria</taxon>
        <taxon>Caulobacterales</taxon>
        <taxon>Caulobacteraceae</taxon>
        <taxon>Asticcacaulis</taxon>
    </lineage>
</organism>
<dbReference type="eggNOG" id="COG2205">
    <property type="taxonomic scope" value="Bacteria"/>
</dbReference>
<dbReference type="CDD" id="cd00082">
    <property type="entry name" value="HisKA"/>
    <property type="match status" value="1"/>
</dbReference>
<keyword evidence="3" id="KW-0597">Phosphoprotein</keyword>
<dbReference type="GO" id="GO:0009927">
    <property type="term" value="F:histidine phosphotransfer kinase activity"/>
    <property type="evidence" value="ECO:0007669"/>
    <property type="project" value="TreeGrafter"/>
</dbReference>
<dbReference type="InterPro" id="IPR005467">
    <property type="entry name" value="His_kinase_dom"/>
</dbReference>
<dbReference type="InterPro" id="IPR036890">
    <property type="entry name" value="HATPase_C_sf"/>
</dbReference>
<evidence type="ECO:0000256" key="5">
    <source>
        <dbReference type="ARBA" id="ARBA00022777"/>
    </source>
</evidence>
<accession>V4PRK6</accession>
<evidence type="ECO:0000256" key="1">
    <source>
        <dbReference type="ARBA" id="ARBA00000085"/>
    </source>
</evidence>
<protein>
    <recommendedName>
        <fullName evidence="2">histidine kinase</fullName>
        <ecNumber evidence="2">2.7.13.3</ecNumber>
    </recommendedName>
</protein>
<feature type="transmembrane region" description="Helical" evidence="8">
    <location>
        <begin position="59"/>
        <end position="81"/>
    </location>
</feature>
<feature type="transmembrane region" description="Helical" evidence="8">
    <location>
        <begin position="33"/>
        <end position="52"/>
    </location>
</feature>
<dbReference type="SMART" id="SM00387">
    <property type="entry name" value="HATPase_c"/>
    <property type="match status" value="1"/>
</dbReference>
<evidence type="ECO:0000256" key="7">
    <source>
        <dbReference type="SAM" id="MobiDB-lite"/>
    </source>
</evidence>
<reference evidence="10 11" key="1">
    <citation type="journal article" date="2014" name="Nature">
        <title>Sequential evolution of bacterial morphology by co-option of a developmental regulator.</title>
        <authorList>
            <person name="Jiang C."/>
            <person name="Brown P.J."/>
            <person name="Ducret A."/>
            <person name="Brun Y.V."/>
        </authorList>
    </citation>
    <scope>NUCLEOTIDE SEQUENCE [LARGE SCALE GENOMIC DNA]</scope>
    <source>
        <strain evidence="10 11">DSM 16100</strain>
    </source>
</reference>
<dbReference type="GO" id="GO:0005886">
    <property type="term" value="C:plasma membrane"/>
    <property type="evidence" value="ECO:0007669"/>
    <property type="project" value="TreeGrafter"/>
</dbReference>
<feature type="transmembrane region" description="Helical" evidence="8">
    <location>
        <begin position="139"/>
        <end position="161"/>
    </location>
</feature>
<keyword evidence="4" id="KW-0808">Transferase</keyword>
<feature type="region of interest" description="Disordered" evidence="7">
    <location>
        <begin position="431"/>
        <end position="450"/>
    </location>
</feature>
<dbReference type="PRINTS" id="PR00344">
    <property type="entry name" value="BCTRLSENSOR"/>
</dbReference>
<dbReference type="PANTHER" id="PTHR43047">
    <property type="entry name" value="TWO-COMPONENT HISTIDINE PROTEIN KINASE"/>
    <property type="match status" value="1"/>
</dbReference>
<dbReference type="CDD" id="cd16922">
    <property type="entry name" value="HATPase_EvgS-ArcB-TorS-like"/>
    <property type="match status" value="1"/>
</dbReference>
<dbReference type="Proteomes" id="UP000017837">
    <property type="component" value="Unassembled WGS sequence"/>
</dbReference>
<evidence type="ECO:0000256" key="4">
    <source>
        <dbReference type="ARBA" id="ARBA00022679"/>
    </source>
</evidence>
<dbReference type="PANTHER" id="PTHR43047:SF63">
    <property type="entry name" value="HISTIDINE KINASE"/>
    <property type="match status" value="1"/>
</dbReference>
<dbReference type="InterPro" id="IPR036097">
    <property type="entry name" value="HisK_dim/P_sf"/>
</dbReference>
<evidence type="ECO:0000313" key="11">
    <source>
        <dbReference type="Proteomes" id="UP000017837"/>
    </source>
</evidence>
<dbReference type="EC" id="2.7.13.3" evidence="2"/>
<dbReference type="InterPro" id="IPR003594">
    <property type="entry name" value="HATPase_dom"/>
</dbReference>
<evidence type="ECO:0000256" key="2">
    <source>
        <dbReference type="ARBA" id="ARBA00012438"/>
    </source>
</evidence>
<dbReference type="Pfam" id="PF00512">
    <property type="entry name" value="HisKA"/>
    <property type="match status" value="1"/>
</dbReference>
<feature type="transmembrane region" description="Helical" evidence="8">
    <location>
        <begin position="87"/>
        <end position="103"/>
    </location>
</feature>
<dbReference type="PATRIC" id="fig|1121022.4.peg.3355"/>
<dbReference type="Pfam" id="PF02518">
    <property type="entry name" value="HATPase_c"/>
    <property type="match status" value="1"/>
</dbReference>
<comment type="caution">
    <text evidence="10">The sequence shown here is derived from an EMBL/GenBank/DDBJ whole genome shotgun (WGS) entry which is preliminary data.</text>
</comment>
<dbReference type="InterPro" id="IPR004358">
    <property type="entry name" value="Sig_transdc_His_kin-like_C"/>
</dbReference>
<comment type="catalytic activity">
    <reaction evidence="1">
        <text>ATP + protein L-histidine = ADP + protein N-phospho-L-histidine.</text>
        <dbReference type="EC" id="2.7.13.3"/>
    </reaction>
</comment>
<dbReference type="SMART" id="SM00388">
    <property type="entry name" value="HisKA"/>
    <property type="match status" value="1"/>
</dbReference>
<dbReference type="FunFam" id="3.30.565.10:FF:000010">
    <property type="entry name" value="Sensor histidine kinase RcsC"/>
    <property type="match status" value="1"/>
</dbReference>
<keyword evidence="8" id="KW-0472">Membrane</keyword>
<keyword evidence="8" id="KW-0812">Transmembrane</keyword>
<dbReference type="EMBL" id="AWGB01000039">
    <property type="protein sequence ID" value="ESQ88130.1"/>
    <property type="molecule type" value="Genomic_DNA"/>
</dbReference>
<keyword evidence="6" id="KW-0902">Two-component regulatory system</keyword>
<dbReference type="PROSITE" id="PS50109">
    <property type="entry name" value="HIS_KIN"/>
    <property type="match status" value="1"/>
</dbReference>
<evidence type="ECO:0000313" key="10">
    <source>
        <dbReference type="EMBL" id="ESQ88130.1"/>
    </source>
</evidence>
<evidence type="ECO:0000256" key="8">
    <source>
        <dbReference type="SAM" id="Phobius"/>
    </source>
</evidence>
<feature type="domain" description="Histidine kinase" evidence="9">
    <location>
        <begin position="205"/>
        <end position="427"/>
    </location>
</feature>
<dbReference type="Gene3D" id="3.30.565.10">
    <property type="entry name" value="Histidine kinase-like ATPase, C-terminal domain"/>
    <property type="match status" value="1"/>
</dbReference>
<name>V4PRK6_9CAUL</name>
<dbReference type="Gene3D" id="1.10.287.130">
    <property type="match status" value="1"/>
</dbReference>
<keyword evidence="5" id="KW-0418">Kinase</keyword>
<dbReference type="GO" id="GO:0000155">
    <property type="term" value="F:phosphorelay sensor kinase activity"/>
    <property type="evidence" value="ECO:0007669"/>
    <property type="project" value="InterPro"/>
</dbReference>
<gene>
    <name evidence="10" type="ORF">ABENE_16505</name>
</gene>
<dbReference type="AlphaFoldDB" id="V4PRK6"/>
<proteinExistence type="predicted"/>
<evidence type="ECO:0000256" key="3">
    <source>
        <dbReference type="ARBA" id="ARBA00022553"/>
    </source>
</evidence>
<evidence type="ECO:0000256" key="6">
    <source>
        <dbReference type="ARBA" id="ARBA00023012"/>
    </source>
</evidence>
<dbReference type="STRING" id="1121022.GCA_000376105_03569"/>
<keyword evidence="11" id="KW-1185">Reference proteome</keyword>
<keyword evidence="8" id="KW-1133">Transmembrane helix</keyword>
<dbReference type="SUPFAM" id="SSF47384">
    <property type="entry name" value="Homodimeric domain of signal transducing histidine kinase"/>
    <property type="match status" value="1"/>
</dbReference>
<feature type="transmembrane region" description="Helical" evidence="8">
    <location>
        <begin position="108"/>
        <end position="127"/>
    </location>
</feature>
<evidence type="ECO:0000259" key="9">
    <source>
        <dbReference type="PROSITE" id="PS50109"/>
    </source>
</evidence>
<dbReference type="SUPFAM" id="SSF55874">
    <property type="entry name" value="ATPase domain of HSP90 chaperone/DNA topoisomerase II/histidine kinase"/>
    <property type="match status" value="1"/>
</dbReference>